<proteinExistence type="predicted"/>
<name>A0ABZ1D3P5_9TREE</name>
<reference evidence="2 3" key="1">
    <citation type="submission" date="2024-01" db="EMBL/GenBank/DDBJ databases">
        <title>Comparative genomics of Cryptococcus and Kwoniella reveals pathogenesis evolution and contrasting modes of karyotype evolution via chromosome fusion or intercentromeric recombination.</title>
        <authorList>
            <person name="Coelho M.A."/>
            <person name="David-Palma M."/>
            <person name="Shea T."/>
            <person name="Bowers K."/>
            <person name="McGinley-Smith S."/>
            <person name="Mohammad A.W."/>
            <person name="Gnirke A."/>
            <person name="Yurkov A.M."/>
            <person name="Nowrousian M."/>
            <person name="Sun S."/>
            <person name="Cuomo C.A."/>
            <person name="Heitman J."/>
        </authorList>
    </citation>
    <scope>NUCLEOTIDE SEQUENCE [LARGE SCALE GENOMIC DNA]</scope>
    <source>
        <strain evidence="2">CBS 11374</strain>
    </source>
</reference>
<accession>A0ABZ1D3P5</accession>
<feature type="compositionally biased region" description="Acidic residues" evidence="1">
    <location>
        <begin position="59"/>
        <end position="70"/>
    </location>
</feature>
<evidence type="ECO:0008006" key="4">
    <source>
        <dbReference type="Google" id="ProtNLM"/>
    </source>
</evidence>
<feature type="compositionally biased region" description="Basic and acidic residues" evidence="1">
    <location>
        <begin position="71"/>
        <end position="88"/>
    </location>
</feature>
<dbReference type="Gene3D" id="3.40.50.150">
    <property type="entry name" value="Vaccinia Virus protein VP39"/>
    <property type="match status" value="1"/>
</dbReference>
<dbReference type="InterPro" id="IPR029063">
    <property type="entry name" value="SAM-dependent_MTases_sf"/>
</dbReference>
<dbReference type="Proteomes" id="UP001329825">
    <property type="component" value="Chromosome 6"/>
</dbReference>
<dbReference type="RefSeq" id="XP_062792336.1">
    <property type="nucleotide sequence ID" value="XM_062936285.1"/>
</dbReference>
<feature type="region of interest" description="Disordered" evidence="1">
    <location>
        <begin position="57"/>
        <end position="88"/>
    </location>
</feature>
<dbReference type="GeneID" id="87956699"/>
<keyword evidence="3" id="KW-1185">Reference proteome</keyword>
<evidence type="ECO:0000313" key="3">
    <source>
        <dbReference type="Proteomes" id="UP001329825"/>
    </source>
</evidence>
<evidence type="ECO:0000256" key="1">
    <source>
        <dbReference type="SAM" id="MobiDB-lite"/>
    </source>
</evidence>
<gene>
    <name evidence="2" type="ORF">IL334_004568</name>
</gene>
<dbReference type="EMBL" id="CP141886">
    <property type="protein sequence ID" value="WRT67596.1"/>
    <property type="molecule type" value="Genomic_DNA"/>
</dbReference>
<protein>
    <recommendedName>
        <fullName evidence="4">Methyltransferase type 11 domain-containing protein</fullName>
    </recommendedName>
</protein>
<sequence length="343" mass="38262">MVLPNTNSTTANIGTDFSSAEYWSKRFDTEASFEWLVSDEKLLCFIEDNLPPSLLTQEQDQDQEETDTEDHDNGKVTDGGMKESLDGRTKDTVNVDILHFGSGTSSLGSTLHRHLNDTNLSRKRKLNLNLHSNFQVYDSDYVPLPKSVPVLSTSTTSATPSTITTNSVSDDVPFILQDVLSIESLLKTLPKSLCKKWDLLIDKSTSDAISCSSHLPNHEHPIYGESPVDPVERLAWNLSKVTGKGARWISISYSTDRYNFISSPKSPPSSSSSLPPARFSHTLNIQNEHEGKQIDFGWKVLSKKMIDTTYIPSGRIIKDPKSGMERVVHEPETGVWAYVLERT</sequence>
<organism evidence="2 3">
    <name type="scientific">Kwoniella shivajii</name>
    <dbReference type="NCBI Taxonomy" id="564305"/>
    <lineage>
        <taxon>Eukaryota</taxon>
        <taxon>Fungi</taxon>
        <taxon>Dikarya</taxon>
        <taxon>Basidiomycota</taxon>
        <taxon>Agaricomycotina</taxon>
        <taxon>Tremellomycetes</taxon>
        <taxon>Tremellales</taxon>
        <taxon>Cryptococcaceae</taxon>
        <taxon>Kwoniella</taxon>
    </lineage>
</organism>
<evidence type="ECO:0000313" key="2">
    <source>
        <dbReference type="EMBL" id="WRT67596.1"/>
    </source>
</evidence>